<dbReference type="Gene3D" id="3.40.630.30">
    <property type="match status" value="1"/>
</dbReference>
<dbReference type="SUPFAM" id="SSF55729">
    <property type="entry name" value="Acyl-CoA N-acyltransferases (Nat)"/>
    <property type="match status" value="1"/>
</dbReference>
<dbReference type="InterPro" id="IPR050680">
    <property type="entry name" value="YpeA/RimI_acetyltransf"/>
</dbReference>
<keyword evidence="5" id="KW-1185">Reference proteome</keyword>
<dbReference type="PANTHER" id="PTHR43420:SF44">
    <property type="entry name" value="ACETYLTRANSFERASE YPEA"/>
    <property type="match status" value="1"/>
</dbReference>
<dbReference type="RefSeq" id="WP_201369306.1">
    <property type="nucleotide sequence ID" value="NZ_BNJG01000001.1"/>
</dbReference>
<feature type="domain" description="N-acetyltransferase" evidence="3">
    <location>
        <begin position="131"/>
        <end position="268"/>
    </location>
</feature>
<protein>
    <recommendedName>
        <fullName evidence="3">N-acetyltransferase domain-containing protein</fullName>
    </recommendedName>
</protein>
<accession>A0ABQ3UI60</accession>
<reference evidence="4 5" key="1">
    <citation type="journal article" date="2021" name="Int. J. Syst. Evol. Microbiol.">
        <title>Reticulibacter mediterranei gen. nov., sp. nov., within the new family Reticulibacteraceae fam. nov., and Ktedonospora formicarum gen. nov., sp. nov., Ktedonobacter robiniae sp. nov., Dictyobacter formicarum sp. nov. and Dictyobacter arantiisoli sp. nov., belonging to the class Ktedonobacteria.</title>
        <authorList>
            <person name="Yabe S."/>
            <person name="Zheng Y."/>
            <person name="Wang C.M."/>
            <person name="Sakai Y."/>
            <person name="Abe K."/>
            <person name="Yokota A."/>
            <person name="Donadio S."/>
            <person name="Cavaletti L."/>
            <person name="Monciardini P."/>
        </authorList>
    </citation>
    <scope>NUCLEOTIDE SEQUENCE [LARGE SCALE GENOMIC DNA]</scope>
    <source>
        <strain evidence="4 5">SOSP1-30</strain>
    </source>
</reference>
<comment type="caution">
    <text evidence="4">The sequence shown here is derived from an EMBL/GenBank/DDBJ whole genome shotgun (WGS) entry which is preliminary data.</text>
</comment>
<dbReference type="InterPro" id="IPR000182">
    <property type="entry name" value="GNAT_dom"/>
</dbReference>
<dbReference type="EMBL" id="BNJG01000001">
    <property type="protein sequence ID" value="GHO52395.1"/>
    <property type="molecule type" value="Genomic_DNA"/>
</dbReference>
<evidence type="ECO:0000256" key="1">
    <source>
        <dbReference type="ARBA" id="ARBA00022679"/>
    </source>
</evidence>
<dbReference type="PROSITE" id="PS51186">
    <property type="entry name" value="GNAT"/>
    <property type="match status" value="1"/>
</dbReference>
<evidence type="ECO:0000259" key="3">
    <source>
        <dbReference type="PROSITE" id="PS51186"/>
    </source>
</evidence>
<dbReference type="PANTHER" id="PTHR43420">
    <property type="entry name" value="ACETYLTRANSFERASE"/>
    <property type="match status" value="1"/>
</dbReference>
<dbReference type="Pfam" id="PF08445">
    <property type="entry name" value="FR47"/>
    <property type="match status" value="1"/>
</dbReference>
<evidence type="ECO:0000313" key="4">
    <source>
        <dbReference type="EMBL" id="GHO52395.1"/>
    </source>
</evidence>
<evidence type="ECO:0000313" key="5">
    <source>
        <dbReference type="Proteomes" id="UP000654345"/>
    </source>
</evidence>
<keyword evidence="2" id="KW-0012">Acyltransferase</keyword>
<evidence type="ECO:0000256" key="2">
    <source>
        <dbReference type="ARBA" id="ARBA00023315"/>
    </source>
</evidence>
<dbReference type="InterPro" id="IPR013653">
    <property type="entry name" value="GCN5-like_dom"/>
</dbReference>
<proteinExistence type="predicted"/>
<name>A0ABQ3UI60_9CHLR</name>
<organism evidence="4 5">
    <name type="scientific">Ktedonobacter robiniae</name>
    <dbReference type="NCBI Taxonomy" id="2778365"/>
    <lineage>
        <taxon>Bacteria</taxon>
        <taxon>Bacillati</taxon>
        <taxon>Chloroflexota</taxon>
        <taxon>Ktedonobacteria</taxon>
        <taxon>Ktedonobacterales</taxon>
        <taxon>Ktedonobacteraceae</taxon>
        <taxon>Ktedonobacter</taxon>
    </lineage>
</organism>
<keyword evidence="1" id="KW-0808">Transferase</keyword>
<dbReference type="InterPro" id="IPR016181">
    <property type="entry name" value="Acyl_CoA_acyltransferase"/>
</dbReference>
<dbReference type="Proteomes" id="UP000654345">
    <property type="component" value="Unassembled WGS sequence"/>
</dbReference>
<dbReference type="CDD" id="cd04301">
    <property type="entry name" value="NAT_SF"/>
    <property type="match status" value="1"/>
</dbReference>
<gene>
    <name evidence="4" type="ORF">KSB_08700</name>
</gene>
<sequence length="268" mass="30749">MHIEALHDKEKIEKYLLKNVGLYLYHLGDLDDFFWPYTCWYALMDGQEIYQLALLYISGQTPVLLALTDQDEERMRLFMRLLLPLLPSQLDAHLSPWVLDIMEEAYTLRSYGTHMKMLLQDSRRLQTINTSQTISLGPRDLPEIEEFYRVSYPNNFFDPRMLETGCFCGIRAATVGERVGALQSIAGIHVYSEPYKAAALGSVATDPQWRGRGLGTEVCARLSQELLTRVEHIGLNVKTDNIAALRCYERLGYRTIATYEEASLTRKV</sequence>